<protein>
    <submittedName>
        <fullName evidence="5">Uncharacterized metallophosphoesterase Cj0846</fullName>
        <ecNumber evidence="5">3.1.-.-</ecNumber>
    </submittedName>
</protein>
<sequence>MFVYSVITSIIISIVLEIYLYFNFKKFIQNKYILLGNMLLWLLVLGNFGYNLIFFDRNVGQTQTTMWATGLFMLFGFPRIILVLFFLVQDIFRGFGWLFNRATNHSTKEDSYLPSRRKFVMISGLTVASIPFFSLIYGMTLGKYNFKVIKKKLAYQRLPKSFDGFKILHITDIHSGSLDNREKIEYAVDLINQQEFDILLFTGDIVNNFHWEMDKWHDVFSKIKQAPHGNFAVLGNHDYGEYSDWKTEEEKQDNFEKIKAIFPKIGMKLLLNENRFITKNGEKIALIGVQNWGTRFKKLGDIDAASNYVNTEDFKIVMSHDPSHWNEILKNHPKHFDLTLSGHTHGMQLGIEVPKIGLRWSPAQYVYPQWAGFYDFEGKIINVNRGFGYHFYPGRVGVWPEITLIELKSV</sequence>
<dbReference type="CDD" id="cd07385">
    <property type="entry name" value="MPP_YkuE_C"/>
    <property type="match status" value="1"/>
</dbReference>
<accession>A0A376G5X0</accession>
<keyword evidence="2 5" id="KW-0378">Hydrolase</keyword>
<feature type="transmembrane region" description="Helical" evidence="3">
    <location>
        <begin position="6"/>
        <end position="22"/>
    </location>
</feature>
<keyword evidence="3" id="KW-1133">Transmembrane helix</keyword>
<evidence type="ECO:0000259" key="4">
    <source>
        <dbReference type="Pfam" id="PF00149"/>
    </source>
</evidence>
<evidence type="ECO:0000313" key="5">
    <source>
        <dbReference type="EMBL" id="STD55714.1"/>
    </source>
</evidence>
<feature type="domain" description="Calcineurin-like phosphoesterase" evidence="4">
    <location>
        <begin position="165"/>
        <end position="346"/>
    </location>
</feature>
<name>A0A376G5X0_9FLAO</name>
<dbReference type="GO" id="GO:0009245">
    <property type="term" value="P:lipid A biosynthetic process"/>
    <property type="evidence" value="ECO:0007669"/>
    <property type="project" value="TreeGrafter"/>
</dbReference>
<organism evidence="5 6">
    <name type="scientific">Empedobacter falsenii</name>
    <dbReference type="NCBI Taxonomy" id="343874"/>
    <lineage>
        <taxon>Bacteria</taxon>
        <taxon>Pseudomonadati</taxon>
        <taxon>Bacteroidota</taxon>
        <taxon>Flavobacteriia</taxon>
        <taxon>Flavobacteriales</taxon>
        <taxon>Weeksellaceae</taxon>
        <taxon>Empedobacter</taxon>
    </lineage>
</organism>
<dbReference type="GO" id="GO:0008758">
    <property type="term" value="F:UDP-2,3-diacylglucosamine hydrolase activity"/>
    <property type="evidence" value="ECO:0007669"/>
    <property type="project" value="TreeGrafter"/>
</dbReference>
<dbReference type="GO" id="GO:0046872">
    <property type="term" value="F:metal ion binding"/>
    <property type="evidence" value="ECO:0007669"/>
    <property type="project" value="UniProtKB-KW"/>
</dbReference>
<keyword evidence="1" id="KW-0479">Metal-binding</keyword>
<dbReference type="PANTHER" id="PTHR31302:SF31">
    <property type="entry name" value="PHOSPHODIESTERASE YAEI"/>
    <property type="match status" value="1"/>
</dbReference>
<dbReference type="STRING" id="343874.GCA_000805695_03504"/>
<dbReference type="EMBL" id="UFXS01000001">
    <property type="protein sequence ID" value="STD55714.1"/>
    <property type="molecule type" value="Genomic_DNA"/>
</dbReference>
<feature type="transmembrane region" description="Helical" evidence="3">
    <location>
        <begin position="67"/>
        <end position="88"/>
    </location>
</feature>
<dbReference type="EC" id="3.1.-.-" evidence="5"/>
<dbReference type="InterPro" id="IPR004843">
    <property type="entry name" value="Calcineurin-like_PHP"/>
</dbReference>
<feature type="transmembrane region" description="Helical" evidence="3">
    <location>
        <begin position="34"/>
        <end position="55"/>
    </location>
</feature>
<dbReference type="GO" id="GO:0016020">
    <property type="term" value="C:membrane"/>
    <property type="evidence" value="ECO:0007669"/>
    <property type="project" value="GOC"/>
</dbReference>
<reference evidence="5 6" key="1">
    <citation type="submission" date="2018-06" db="EMBL/GenBank/DDBJ databases">
        <authorList>
            <consortium name="Pathogen Informatics"/>
            <person name="Doyle S."/>
        </authorList>
    </citation>
    <scope>NUCLEOTIDE SEQUENCE [LARGE SCALE GENOMIC DNA]</scope>
    <source>
        <strain evidence="5 6">NCTC13456</strain>
    </source>
</reference>
<dbReference type="SUPFAM" id="SSF56300">
    <property type="entry name" value="Metallo-dependent phosphatases"/>
    <property type="match status" value="1"/>
</dbReference>
<feature type="transmembrane region" description="Helical" evidence="3">
    <location>
        <begin position="119"/>
        <end position="139"/>
    </location>
</feature>
<dbReference type="InterPro" id="IPR051158">
    <property type="entry name" value="Metallophosphoesterase_sf"/>
</dbReference>
<dbReference type="Proteomes" id="UP000254737">
    <property type="component" value="Unassembled WGS sequence"/>
</dbReference>
<evidence type="ECO:0000256" key="2">
    <source>
        <dbReference type="ARBA" id="ARBA00022801"/>
    </source>
</evidence>
<dbReference type="AlphaFoldDB" id="A0A376G5X0"/>
<keyword evidence="3" id="KW-0812">Transmembrane</keyword>
<keyword evidence="3" id="KW-0472">Membrane</keyword>
<dbReference type="PANTHER" id="PTHR31302">
    <property type="entry name" value="TRANSMEMBRANE PROTEIN WITH METALLOPHOSPHOESTERASE DOMAIN-RELATED"/>
    <property type="match status" value="1"/>
</dbReference>
<evidence type="ECO:0000256" key="1">
    <source>
        <dbReference type="ARBA" id="ARBA00022723"/>
    </source>
</evidence>
<gene>
    <name evidence="5" type="ORF">NCTC13456_01694</name>
</gene>
<evidence type="ECO:0000313" key="6">
    <source>
        <dbReference type="Proteomes" id="UP000254737"/>
    </source>
</evidence>
<proteinExistence type="predicted"/>
<evidence type="ECO:0000256" key="3">
    <source>
        <dbReference type="SAM" id="Phobius"/>
    </source>
</evidence>
<dbReference type="Pfam" id="PF00149">
    <property type="entry name" value="Metallophos"/>
    <property type="match status" value="1"/>
</dbReference>
<dbReference type="Gene3D" id="3.60.21.10">
    <property type="match status" value="1"/>
</dbReference>
<dbReference type="InterPro" id="IPR029052">
    <property type="entry name" value="Metallo-depent_PP-like"/>
</dbReference>